<dbReference type="Gene3D" id="3.40.50.1820">
    <property type="entry name" value="alpha/beta hydrolase"/>
    <property type="match status" value="1"/>
</dbReference>
<evidence type="ECO:0000256" key="1">
    <source>
        <dbReference type="ARBA" id="ARBA00010088"/>
    </source>
</evidence>
<dbReference type="PIRSF" id="PIRSF001112">
    <property type="entry name" value="Epoxide_hydrolase"/>
    <property type="match status" value="1"/>
</dbReference>
<dbReference type="InterPro" id="IPR010497">
    <property type="entry name" value="Epoxide_hydro_N"/>
</dbReference>
<evidence type="ECO:0000313" key="5">
    <source>
        <dbReference type="EMBL" id="MFC3673306.1"/>
    </source>
</evidence>
<dbReference type="Proteomes" id="UP001595683">
    <property type="component" value="Unassembled WGS sequence"/>
</dbReference>
<evidence type="ECO:0000313" key="6">
    <source>
        <dbReference type="Proteomes" id="UP001595683"/>
    </source>
</evidence>
<dbReference type="PRINTS" id="PR00412">
    <property type="entry name" value="EPOXHYDRLASE"/>
</dbReference>
<feature type="domain" description="Epoxide hydrolase N-terminal" evidence="4">
    <location>
        <begin position="7"/>
        <end position="111"/>
    </location>
</feature>
<dbReference type="PANTHER" id="PTHR21661:SF35">
    <property type="entry name" value="EPOXIDE HYDROLASE"/>
    <property type="match status" value="1"/>
</dbReference>
<accession>A0ABV7V9J9</accession>
<evidence type="ECO:0000259" key="4">
    <source>
        <dbReference type="Pfam" id="PF06441"/>
    </source>
</evidence>
<evidence type="ECO:0000256" key="3">
    <source>
        <dbReference type="ARBA" id="ARBA00022801"/>
    </source>
</evidence>
<comment type="similarity">
    <text evidence="1">Belongs to the peptidase S33 family.</text>
</comment>
<proteinExistence type="inferred from homology"/>
<dbReference type="RefSeq" id="WP_191325158.1">
    <property type="nucleotide sequence ID" value="NZ_BMZP01000015.1"/>
</dbReference>
<gene>
    <name evidence="5" type="ORF">ACFOOT_17935</name>
</gene>
<dbReference type="EMBL" id="JBHRYE010000042">
    <property type="protein sequence ID" value="MFC3673306.1"/>
    <property type="molecule type" value="Genomic_DNA"/>
</dbReference>
<dbReference type="InterPro" id="IPR016292">
    <property type="entry name" value="Epoxide_hydrolase"/>
</dbReference>
<dbReference type="EC" id="3.-.-.-" evidence="5"/>
<dbReference type="Pfam" id="PF06441">
    <property type="entry name" value="EHN"/>
    <property type="match status" value="1"/>
</dbReference>
<keyword evidence="6" id="KW-1185">Reference proteome</keyword>
<dbReference type="SUPFAM" id="SSF53474">
    <property type="entry name" value="alpha/beta-Hydrolases"/>
    <property type="match status" value="1"/>
</dbReference>
<name>A0ABV7V9J9_9SPHN</name>
<sequence>MIDLPGTPYRLAADPEMLADLEARLRAARFPAQQAGADWETGTPLDYMRRLRDYWVEQFDWPQWVARINAFEQRIVPVRGERIHVLVEPGSGSDPVPLVLTAGWPGSFLEFIDIIDRLAHPERHGGRIEDAFTVILPSLPGYGLSPAPAKPLTPRDIAALWSALMVDGFKVNRYLAYGSDWGCLVTATLAHEFPEALSGIMMTGSGGTPDFAAGPPMTAEEQQWLQAFQAAMVSESGYQAIQGTKPQTLAYAQTDSPIGLAAWIVEKFQGWTRHGSGEDPPFAMDVLLANVMLYWINGSLAPSWLYMFLDAARVPRRGKAKVPAAFMVPPRDLFPPIPRSCLERLYDVADYSLAGLGHFPGMDSPDILVAELRRMLMPLARR</sequence>
<protein>
    <submittedName>
        <fullName evidence="5">Epoxide hydrolase family protein</fullName>
        <ecNumber evidence="5">3.-.-.-</ecNumber>
    </submittedName>
</protein>
<evidence type="ECO:0000256" key="2">
    <source>
        <dbReference type="ARBA" id="ARBA00022797"/>
    </source>
</evidence>
<organism evidence="5 6">
    <name type="scientific">Novosphingobium pokkalii</name>
    <dbReference type="NCBI Taxonomy" id="1770194"/>
    <lineage>
        <taxon>Bacteria</taxon>
        <taxon>Pseudomonadati</taxon>
        <taxon>Pseudomonadota</taxon>
        <taxon>Alphaproteobacteria</taxon>
        <taxon>Sphingomonadales</taxon>
        <taxon>Sphingomonadaceae</taxon>
        <taxon>Novosphingobium</taxon>
    </lineage>
</organism>
<keyword evidence="2" id="KW-0058">Aromatic hydrocarbons catabolism</keyword>
<comment type="caution">
    <text evidence="5">The sequence shown here is derived from an EMBL/GenBank/DDBJ whole genome shotgun (WGS) entry which is preliminary data.</text>
</comment>
<keyword evidence="3 5" id="KW-0378">Hydrolase</keyword>
<dbReference type="InterPro" id="IPR000639">
    <property type="entry name" value="Epox_hydrolase-like"/>
</dbReference>
<dbReference type="PANTHER" id="PTHR21661">
    <property type="entry name" value="EPOXIDE HYDROLASE 1-RELATED"/>
    <property type="match status" value="1"/>
</dbReference>
<dbReference type="InterPro" id="IPR029058">
    <property type="entry name" value="AB_hydrolase_fold"/>
</dbReference>
<reference evidence="6" key="1">
    <citation type="journal article" date="2019" name="Int. J. Syst. Evol. Microbiol.">
        <title>The Global Catalogue of Microorganisms (GCM) 10K type strain sequencing project: providing services to taxonomists for standard genome sequencing and annotation.</title>
        <authorList>
            <consortium name="The Broad Institute Genomics Platform"/>
            <consortium name="The Broad Institute Genome Sequencing Center for Infectious Disease"/>
            <person name="Wu L."/>
            <person name="Ma J."/>
        </authorList>
    </citation>
    <scope>NUCLEOTIDE SEQUENCE [LARGE SCALE GENOMIC DNA]</scope>
    <source>
        <strain evidence="6">KCTC 42224</strain>
    </source>
</reference>
<dbReference type="GO" id="GO:0016787">
    <property type="term" value="F:hydrolase activity"/>
    <property type="evidence" value="ECO:0007669"/>
    <property type="project" value="UniProtKB-KW"/>
</dbReference>